<dbReference type="InterPro" id="IPR036259">
    <property type="entry name" value="MFS_trans_sf"/>
</dbReference>
<evidence type="ECO:0000313" key="10">
    <source>
        <dbReference type="Proteomes" id="UP000823399"/>
    </source>
</evidence>
<comment type="subcellular location">
    <subcellularLocation>
        <location evidence="1">Endomembrane system</location>
        <topology evidence="1">Multi-pass membrane protein</topology>
    </subcellularLocation>
</comment>
<feature type="region of interest" description="Disordered" evidence="7">
    <location>
        <begin position="1"/>
        <end position="27"/>
    </location>
</feature>
<proteinExistence type="inferred from homology"/>
<dbReference type="Proteomes" id="UP000823399">
    <property type="component" value="Unassembled WGS sequence"/>
</dbReference>
<feature type="transmembrane region" description="Helical" evidence="8">
    <location>
        <begin position="339"/>
        <end position="359"/>
    </location>
</feature>
<dbReference type="PANTHER" id="PTHR23514:SF3">
    <property type="entry name" value="BYPASS OF STOP CODON PROTEIN 6"/>
    <property type="match status" value="1"/>
</dbReference>
<feature type="transmembrane region" description="Helical" evidence="8">
    <location>
        <begin position="371"/>
        <end position="394"/>
    </location>
</feature>
<evidence type="ECO:0000256" key="2">
    <source>
        <dbReference type="ARBA" id="ARBA00008335"/>
    </source>
</evidence>
<gene>
    <name evidence="9" type="ORF">F5147DRAFT_837853</name>
</gene>
<protein>
    <submittedName>
        <fullName evidence="9">MFS general substrate transporter</fullName>
    </submittedName>
</protein>
<feature type="transmembrane region" description="Helical" evidence="8">
    <location>
        <begin position="179"/>
        <end position="202"/>
    </location>
</feature>
<reference evidence="9" key="1">
    <citation type="journal article" date="2020" name="New Phytol.">
        <title>Comparative genomics reveals dynamic genome evolution in host specialist ectomycorrhizal fungi.</title>
        <authorList>
            <person name="Lofgren L.A."/>
            <person name="Nguyen N.H."/>
            <person name="Vilgalys R."/>
            <person name="Ruytinx J."/>
            <person name="Liao H.L."/>
            <person name="Branco S."/>
            <person name="Kuo A."/>
            <person name="LaButti K."/>
            <person name="Lipzen A."/>
            <person name="Andreopoulos W."/>
            <person name="Pangilinan J."/>
            <person name="Riley R."/>
            <person name="Hundley H."/>
            <person name="Na H."/>
            <person name="Barry K."/>
            <person name="Grigoriev I.V."/>
            <person name="Stajich J.E."/>
            <person name="Kennedy P.G."/>
        </authorList>
    </citation>
    <scope>NUCLEOTIDE SEQUENCE</scope>
    <source>
        <strain evidence="9">FC423</strain>
    </source>
</reference>
<feature type="transmembrane region" description="Helical" evidence="8">
    <location>
        <begin position="406"/>
        <end position="425"/>
    </location>
</feature>
<dbReference type="GO" id="GO:0016020">
    <property type="term" value="C:membrane"/>
    <property type="evidence" value="ECO:0007669"/>
    <property type="project" value="TreeGrafter"/>
</dbReference>
<feature type="compositionally biased region" description="Polar residues" evidence="7">
    <location>
        <begin position="1"/>
        <end position="10"/>
    </location>
</feature>
<dbReference type="EMBL" id="JABBWM010000035">
    <property type="protein sequence ID" value="KAG2106632.1"/>
    <property type="molecule type" value="Genomic_DNA"/>
</dbReference>
<keyword evidence="5 8" id="KW-1133">Transmembrane helix</keyword>
<dbReference type="GO" id="GO:0012505">
    <property type="term" value="C:endomembrane system"/>
    <property type="evidence" value="ECO:0007669"/>
    <property type="project" value="UniProtKB-SubCell"/>
</dbReference>
<evidence type="ECO:0000256" key="5">
    <source>
        <dbReference type="ARBA" id="ARBA00022989"/>
    </source>
</evidence>
<dbReference type="GeneID" id="64706363"/>
<keyword evidence="6 8" id="KW-0472">Membrane</keyword>
<dbReference type="OrthoDB" id="413079at2759"/>
<feature type="transmembrane region" description="Helical" evidence="8">
    <location>
        <begin position="100"/>
        <end position="124"/>
    </location>
</feature>
<keyword evidence="10" id="KW-1185">Reference proteome</keyword>
<dbReference type="SUPFAM" id="SSF103473">
    <property type="entry name" value="MFS general substrate transporter"/>
    <property type="match status" value="1"/>
</dbReference>
<keyword evidence="4 8" id="KW-0812">Transmembrane</keyword>
<sequence>MQTTTISEGHTVSHHPTFDPHHNLKESDKHNERIEVRVGSSASDSIAVSIPDLKSQTKHQRLRARVQFATICGSMYLAGWNDGTTGPLLPRIQKVYGLNFMVVSLIFVFACVGFLSGAFANMYLDGRFGFGKFTQSNGFVASLKDSPEVKMGILHAVYGAGALSSPLAATQFAQLPHWSFHYLCSLGIAFTNTVLLIAVFGLKTQDECLAQIGQPAGEKGTNEKSRFSQILRLREVHLIAFFILIYVGVEVTVGGWMVTYIIDVRGGGPSSGYISSGFFGGIMIGRVGLLWVNKKASLYPIYSMQHRYQRLQVGERRVVFIYAILAIGLELIVWLVPSIIGGGVAISIIGMILGPMYPIAMMHAVRILPEWLVTGSISWIAGFGQAGSALLPFLNGAIATKTGIKSLQPFLVSMMVLMIVLWALVPGTARRPNDICSVRHVLRHVAVDLS</sequence>
<evidence type="ECO:0000256" key="4">
    <source>
        <dbReference type="ARBA" id="ARBA00022692"/>
    </source>
</evidence>
<comment type="caution">
    <text evidence="9">The sequence shown here is derived from an EMBL/GenBank/DDBJ whole genome shotgun (WGS) entry which is preliminary data.</text>
</comment>
<dbReference type="Gene3D" id="1.20.1250.20">
    <property type="entry name" value="MFS general substrate transporter like domains"/>
    <property type="match status" value="1"/>
</dbReference>
<feature type="transmembrane region" description="Helical" evidence="8">
    <location>
        <begin position="313"/>
        <end position="333"/>
    </location>
</feature>
<dbReference type="RefSeq" id="XP_041291670.1">
    <property type="nucleotide sequence ID" value="XM_041444104.1"/>
</dbReference>
<evidence type="ECO:0000256" key="3">
    <source>
        <dbReference type="ARBA" id="ARBA00022448"/>
    </source>
</evidence>
<feature type="transmembrane region" description="Helical" evidence="8">
    <location>
        <begin position="273"/>
        <end position="292"/>
    </location>
</feature>
<name>A0A9P7JSZ5_9AGAM</name>
<evidence type="ECO:0000313" key="9">
    <source>
        <dbReference type="EMBL" id="KAG2106632.1"/>
    </source>
</evidence>
<feature type="compositionally biased region" description="Basic and acidic residues" evidence="7">
    <location>
        <begin position="16"/>
        <end position="27"/>
    </location>
</feature>
<dbReference type="InterPro" id="IPR051788">
    <property type="entry name" value="MFS_Transporter"/>
</dbReference>
<comment type="similarity">
    <text evidence="2">Belongs to the major facilitator superfamily.</text>
</comment>
<accession>A0A9P7JSZ5</accession>
<keyword evidence="3" id="KW-0813">Transport</keyword>
<evidence type="ECO:0000256" key="1">
    <source>
        <dbReference type="ARBA" id="ARBA00004127"/>
    </source>
</evidence>
<evidence type="ECO:0000256" key="8">
    <source>
        <dbReference type="SAM" id="Phobius"/>
    </source>
</evidence>
<evidence type="ECO:0000256" key="7">
    <source>
        <dbReference type="SAM" id="MobiDB-lite"/>
    </source>
</evidence>
<organism evidence="9 10">
    <name type="scientific">Suillus discolor</name>
    <dbReference type="NCBI Taxonomy" id="1912936"/>
    <lineage>
        <taxon>Eukaryota</taxon>
        <taxon>Fungi</taxon>
        <taxon>Dikarya</taxon>
        <taxon>Basidiomycota</taxon>
        <taxon>Agaricomycotina</taxon>
        <taxon>Agaricomycetes</taxon>
        <taxon>Agaricomycetidae</taxon>
        <taxon>Boletales</taxon>
        <taxon>Suillineae</taxon>
        <taxon>Suillaceae</taxon>
        <taxon>Suillus</taxon>
    </lineage>
</organism>
<evidence type="ECO:0000256" key="6">
    <source>
        <dbReference type="ARBA" id="ARBA00023136"/>
    </source>
</evidence>
<feature type="transmembrane region" description="Helical" evidence="8">
    <location>
        <begin position="236"/>
        <end position="261"/>
    </location>
</feature>
<dbReference type="AlphaFoldDB" id="A0A9P7JSZ5"/>
<dbReference type="PANTHER" id="PTHR23514">
    <property type="entry name" value="BYPASS OF STOP CODON PROTEIN 6"/>
    <property type="match status" value="1"/>
</dbReference>